<dbReference type="RefSeq" id="WP_130137138.1">
    <property type="nucleotide sequence ID" value="NZ_SETI01000004.1"/>
</dbReference>
<gene>
    <name evidence="1" type="ORF">LDELB18P1_0028</name>
</gene>
<organism evidence="1 2">
    <name type="scientific">Lactobacillus delbrueckii</name>
    <dbReference type="NCBI Taxonomy" id="1584"/>
    <lineage>
        <taxon>Bacteria</taxon>
        <taxon>Bacillati</taxon>
        <taxon>Bacillota</taxon>
        <taxon>Bacilli</taxon>
        <taxon>Lactobacillales</taxon>
        <taxon>Lactobacillaceae</taxon>
        <taxon>Lactobacillus</taxon>
    </lineage>
</organism>
<evidence type="ECO:0000313" key="2">
    <source>
        <dbReference type="Proteomes" id="UP000292818"/>
    </source>
</evidence>
<protein>
    <submittedName>
        <fullName evidence="1">Uncharacterized protein</fullName>
    </submittedName>
</protein>
<accession>A0A4Q7DYK8</accession>
<sequence>MSSILDDQLRLMALKQYGLIKSIKTPDISKADLILILKNTENETIKQLAAEKILKETNIYDLYKADLELILKNTENETIKQLATEKIQYLNAHPRLGWAGSLARANRLGSFHSESK</sequence>
<proteinExistence type="predicted"/>
<comment type="caution">
    <text evidence="1">The sequence shown here is derived from an EMBL/GenBank/DDBJ whole genome shotgun (WGS) entry which is preliminary data.</text>
</comment>
<evidence type="ECO:0000313" key="1">
    <source>
        <dbReference type="EMBL" id="RZM17551.1"/>
    </source>
</evidence>
<name>A0A4Q7DYK8_9LACO</name>
<dbReference type="EMBL" id="SETJ01000005">
    <property type="protein sequence ID" value="RZM17551.1"/>
    <property type="molecule type" value="Genomic_DNA"/>
</dbReference>
<reference evidence="1 2" key="1">
    <citation type="submission" date="2019-01" db="EMBL/GenBank/DDBJ databases">
        <title>Colonization of the human gut by bovine bacteria present in Parmesan cheese.</title>
        <authorList>
            <person name="Lugli G.A."/>
            <person name="Milani C."/>
        </authorList>
    </citation>
    <scope>NUCLEOTIDE SEQUENCE [LARGE SCALE GENOMIC DNA]</scope>
    <source>
        <strain evidence="1 2">LDELB18P1</strain>
    </source>
</reference>
<dbReference type="Proteomes" id="UP000292818">
    <property type="component" value="Unassembled WGS sequence"/>
</dbReference>
<dbReference type="AlphaFoldDB" id="A0A4Q7DYK8"/>